<evidence type="ECO:0000313" key="2">
    <source>
        <dbReference type="EMBL" id="GLZ78159.1"/>
    </source>
</evidence>
<protein>
    <submittedName>
        <fullName evidence="2">Transcriptional regulator</fullName>
    </submittedName>
</protein>
<keyword evidence="3" id="KW-1185">Reference proteome</keyword>
<name>A0A9W6SLW2_9ACTN</name>
<evidence type="ECO:0000259" key="1">
    <source>
        <dbReference type="Pfam" id="PF19054"/>
    </source>
</evidence>
<gene>
    <name evidence="2" type="ORF">Afil01_29660</name>
</gene>
<comment type="caution">
    <text evidence="2">The sequence shown here is derived from an EMBL/GenBank/DDBJ whole genome shotgun (WGS) entry which is preliminary data.</text>
</comment>
<dbReference type="Proteomes" id="UP001165079">
    <property type="component" value="Unassembled WGS sequence"/>
</dbReference>
<dbReference type="AlphaFoldDB" id="A0A9W6SLW2"/>
<dbReference type="SUPFAM" id="SSF47413">
    <property type="entry name" value="lambda repressor-like DNA-binding domains"/>
    <property type="match status" value="1"/>
</dbReference>
<dbReference type="InterPro" id="IPR001387">
    <property type="entry name" value="Cro/C1-type_HTH"/>
</dbReference>
<organism evidence="2 3">
    <name type="scientific">Actinorhabdospora filicis</name>
    <dbReference type="NCBI Taxonomy" id="1785913"/>
    <lineage>
        <taxon>Bacteria</taxon>
        <taxon>Bacillati</taxon>
        <taxon>Actinomycetota</taxon>
        <taxon>Actinomycetes</taxon>
        <taxon>Micromonosporales</taxon>
        <taxon>Micromonosporaceae</taxon>
        <taxon>Actinorhabdospora</taxon>
    </lineage>
</organism>
<sequence length="266" mass="30101">MTEPNLTLRQVGRRLFSLRQQAGMSLRKVVATKILGSTKTLERLEAGTRVSLTYPAIRELCELYGAPPELTAIMVEKYKNADRSWGEDFVGAVIRDFHGLIDMEAYASSLHIYEPNLITGLAQTEQYARAAHERDPSLGEEVILRSLAVRMKRQDVFLGRDPRPEFKLLMGEAALMGACDQGQRDRLKELAAHPTFAIRVLPHDQGPYPSLRGPFTILRFADPEDPDCVYTEGLEGSRYDVKPATIEAYDRVFRSSFEEARPIEEW</sequence>
<proteinExistence type="predicted"/>
<reference evidence="2" key="1">
    <citation type="submission" date="2023-03" db="EMBL/GenBank/DDBJ databases">
        <title>Actinorhabdospora filicis NBRC 111898.</title>
        <authorList>
            <person name="Ichikawa N."/>
            <person name="Sato H."/>
            <person name="Tonouchi N."/>
        </authorList>
    </citation>
    <scope>NUCLEOTIDE SEQUENCE</scope>
    <source>
        <strain evidence="2">NBRC 111898</strain>
    </source>
</reference>
<dbReference type="Gene3D" id="1.10.260.40">
    <property type="entry name" value="lambda repressor-like DNA-binding domains"/>
    <property type="match status" value="1"/>
</dbReference>
<evidence type="ECO:0000313" key="3">
    <source>
        <dbReference type="Proteomes" id="UP001165079"/>
    </source>
</evidence>
<accession>A0A9W6SLW2</accession>
<dbReference type="GO" id="GO:0003677">
    <property type="term" value="F:DNA binding"/>
    <property type="evidence" value="ECO:0007669"/>
    <property type="project" value="InterPro"/>
</dbReference>
<dbReference type="Pfam" id="PF19054">
    <property type="entry name" value="DUF5753"/>
    <property type="match status" value="1"/>
</dbReference>
<feature type="domain" description="DUF5753" evidence="1">
    <location>
        <begin position="100"/>
        <end position="262"/>
    </location>
</feature>
<dbReference type="CDD" id="cd00093">
    <property type="entry name" value="HTH_XRE"/>
    <property type="match status" value="1"/>
</dbReference>
<dbReference type="InterPro" id="IPR010982">
    <property type="entry name" value="Lambda_DNA-bd_dom_sf"/>
</dbReference>
<dbReference type="EMBL" id="BSTX01000002">
    <property type="protein sequence ID" value="GLZ78159.1"/>
    <property type="molecule type" value="Genomic_DNA"/>
</dbReference>
<dbReference type="InterPro" id="IPR043917">
    <property type="entry name" value="DUF5753"/>
</dbReference>
<dbReference type="Pfam" id="PF13560">
    <property type="entry name" value="HTH_31"/>
    <property type="match status" value="1"/>
</dbReference>
<dbReference type="RefSeq" id="WP_285663329.1">
    <property type="nucleotide sequence ID" value="NZ_BSTX01000002.1"/>
</dbReference>